<reference evidence="10 11" key="1">
    <citation type="submission" date="2018-06" db="EMBL/GenBank/DDBJ databases">
        <title>Three novel Pseudomonas species isolated from symptomatic oak.</title>
        <authorList>
            <person name="Bueno-Gonzalez V."/>
            <person name="Brady C."/>
        </authorList>
    </citation>
    <scope>NUCLEOTIDE SEQUENCE [LARGE SCALE GENOMIC DNA]</scope>
    <source>
        <strain evidence="10 11">P6B</strain>
    </source>
</reference>
<dbReference type="SUPFAM" id="SSF82829">
    <property type="entry name" value="MesJ substrate recognition domain-like"/>
    <property type="match status" value="1"/>
</dbReference>
<dbReference type="SUPFAM" id="SSF52402">
    <property type="entry name" value="Adenine nucleotide alpha hydrolases-like"/>
    <property type="match status" value="1"/>
</dbReference>
<dbReference type="Pfam" id="PF01171">
    <property type="entry name" value="ATP_bind_3"/>
    <property type="match status" value="1"/>
</dbReference>
<keyword evidence="5 8" id="KW-0547">Nucleotide-binding</keyword>
<dbReference type="InterPro" id="IPR011063">
    <property type="entry name" value="TilS/TtcA_N"/>
</dbReference>
<feature type="binding site" evidence="8">
    <location>
        <begin position="25"/>
        <end position="30"/>
    </location>
    <ligand>
        <name>ATP</name>
        <dbReference type="ChEBI" id="CHEBI:30616"/>
    </ligand>
</feature>
<proteinExistence type="inferred from homology"/>
<comment type="function">
    <text evidence="8">Ligates lysine onto the cytidine present at position 34 of the AUA codon-specific tRNA(Ile) that contains the anticodon CAU, in an ATP-dependent manner. Cytidine is converted to lysidine, thus changing the amino acid specificity of the tRNA from methionine to isoleucine.</text>
</comment>
<dbReference type="GO" id="GO:0005524">
    <property type="term" value="F:ATP binding"/>
    <property type="evidence" value="ECO:0007669"/>
    <property type="project" value="UniProtKB-UniRule"/>
</dbReference>
<comment type="domain">
    <text evidence="8">The N-terminal region contains the highly conserved SGGXDS motif, predicted to be a P-loop motif involved in ATP binding.</text>
</comment>
<dbReference type="Pfam" id="PF11734">
    <property type="entry name" value="TilS_C"/>
    <property type="match status" value="1"/>
</dbReference>
<dbReference type="GO" id="GO:0005737">
    <property type="term" value="C:cytoplasm"/>
    <property type="evidence" value="ECO:0007669"/>
    <property type="project" value="UniProtKB-SubCell"/>
</dbReference>
<dbReference type="InterPro" id="IPR014729">
    <property type="entry name" value="Rossmann-like_a/b/a_fold"/>
</dbReference>
<dbReference type="OrthoDB" id="9807403at2"/>
<evidence type="ECO:0000256" key="8">
    <source>
        <dbReference type="HAMAP-Rule" id="MF_01161"/>
    </source>
</evidence>
<dbReference type="InterPro" id="IPR015262">
    <property type="entry name" value="tRNA_Ile_lys_synt_subst-bd"/>
</dbReference>
<organism evidence="10 11">
    <name type="scientific">Phytopseudomonas dryadis</name>
    <dbReference type="NCBI Taxonomy" id="2487520"/>
    <lineage>
        <taxon>Bacteria</taxon>
        <taxon>Pseudomonadati</taxon>
        <taxon>Pseudomonadota</taxon>
        <taxon>Gammaproteobacteria</taxon>
        <taxon>Pseudomonadales</taxon>
        <taxon>Pseudomonadaceae</taxon>
        <taxon>Phytopseudomonas</taxon>
    </lineage>
</organism>
<dbReference type="Gene3D" id="3.40.50.620">
    <property type="entry name" value="HUPs"/>
    <property type="match status" value="1"/>
</dbReference>
<protein>
    <recommendedName>
        <fullName evidence="8">tRNA(Ile)-lysidine synthase</fullName>
        <ecNumber evidence="8">6.3.4.19</ecNumber>
    </recommendedName>
    <alternativeName>
        <fullName evidence="8">tRNA(Ile)-2-lysyl-cytidine synthase</fullName>
    </alternativeName>
    <alternativeName>
        <fullName evidence="8">tRNA(Ile)-lysidine synthetase</fullName>
    </alternativeName>
</protein>
<sequence length="438" mass="48426">MTLESRLLSRLAPWRDAPAWRVALSGGLDSSVLLHLLVQLSRREALPPLSAIHIHHGLQAAADGWADHCQRLCDELGVPLTMRRVRVAEGASLERAARQARYDAFAAALAPGEVLLLGQHRDDQAETLLFRLLRGAGVQGLAAMPPSRSLAAGHLLRPLLDCPRQALSDYAQAHGLRWVEDPSNADLRFSRNYLRHRLLPLIGERWPAAVETLARAADHQREAALLLDELAQQDLAAAQIPPQTYAWLGLASLALVPLRRLSPPRQRNAVRHWLRALTPMPDSEHWAGWQALLEAAGDAAPLWPLKRGVLCRADERLWWLCGDWLQVPPAIDLPVVSGQWLALPGNGRARIEGELAAGDWRLGYRQAGASMRLPGRGQRDLKRLLNERRLPAFVRGRLPILLCDGEVRALANLPGLDADDAATWRLIWQPPVCDPGLS</sequence>
<dbReference type="GO" id="GO:0032267">
    <property type="term" value="F:tRNA(Ile)-lysidine synthase activity"/>
    <property type="evidence" value="ECO:0007669"/>
    <property type="project" value="UniProtKB-EC"/>
</dbReference>
<keyword evidence="3 8" id="KW-0436">Ligase</keyword>
<evidence type="ECO:0000256" key="2">
    <source>
        <dbReference type="ARBA" id="ARBA00022490"/>
    </source>
</evidence>
<name>A0A4Q9R6I9_9GAMM</name>
<comment type="similarity">
    <text evidence="8">Belongs to the tRNA(Ile)-lysidine synthase family.</text>
</comment>
<comment type="subcellular location">
    <subcellularLocation>
        <location evidence="1 8">Cytoplasm</location>
    </subcellularLocation>
</comment>
<dbReference type="NCBIfam" id="TIGR02432">
    <property type="entry name" value="lysidine_TilS_N"/>
    <property type="match status" value="1"/>
</dbReference>
<dbReference type="NCBIfam" id="TIGR02433">
    <property type="entry name" value="lysidine_TilS_C"/>
    <property type="match status" value="1"/>
</dbReference>
<gene>
    <name evidence="8 10" type="primary">tilS</name>
    <name evidence="10" type="ORF">DNK44_08705</name>
</gene>
<comment type="catalytic activity">
    <reaction evidence="7 8">
        <text>cytidine(34) in tRNA(Ile2) + L-lysine + ATP = lysidine(34) in tRNA(Ile2) + AMP + diphosphate + H(+)</text>
        <dbReference type="Rhea" id="RHEA:43744"/>
        <dbReference type="Rhea" id="RHEA-COMP:10625"/>
        <dbReference type="Rhea" id="RHEA-COMP:10670"/>
        <dbReference type="ChEBI" id="CHEBI:15378"/>
        <dbReference type="ChEBI" id="CHEBI:30616"/>
        <dbReference type="ChEBI" id="CHEBI:32551"/>
        <dbReference type="ChEBI" id="CHEBI:33019"/>
        <dbReference type="ChEBI" id="CHEBI:82748"/>
        <dbReference type="ChEBI" id="CHEBI:83665"/>
        <dbReference type="ChEBI" id="CHEBI:456215"/>
        <dbReference type="EC" id="6.3.4.19"/>
    </reaction>
</comment>
<dbReference type="InterPro" id="IPR012094">
    <property type="entry name" value="tRNA_Ile_lys_synt"/>
</dbReference>
<dbReference type="GO" id="GO:0006400">
    <property type="term" value="P:tRNA modification"/>
    <property type="evidence" value="ECO:0007669"/>
    <property type="project" value="UniProtKB-UniRule"/>
</dbReference>
<evidence type="ECO:0000256" key="1">
    <source>
        <dbReference type="ARBA" id="ARBA00004496"/>
    </source>
</evidence>
<dbReference type="Gene3D" id="1.20.59.20">
    <property type="match status" value="1"/>
</dbReference>
<dbReference type="SUPFAM" id="SSF56037">
    <property type="entry name" value="PheT/TilS domain"/>
    <property type="match status" value="1"/>
</dbReference>
<dbReference type="Pfam" id="PF09179">
    <property type="entry name" value="TilS"/>
    <property type="match status" value="1"/>
</dbReference>
<evidence type="ECO:0000313" key="10">
    <source>
        <dbReference type="EMBL" id="TBU94761.1"/>
    </source>
</evidence>
<evidence type="ECO:0000256" key="5">
    <source>
        <dbReference type="ARBA" id="ARBA00022741"/>
    </source>
</evidence>
<comment type="caution">
    <text evidence="10">The sequence shown here is derived from an EMBL/GenBank/DDBJ whole genome shotgun (WGS) entry which is preliminary data.</text>
</comment>
<dbReference type="HAMAP" id="MF_01161">
    <property type="entry name" value="tRNA_Ile_lys_synt"/>
    <property type="match status" value="1"/>
</dbReference>
<keyword evidence="6 8" id="KW-0067">ATP-binding</keyword>
<keyword evidence="2 8" id="KW-0963">Cytoplasm</keyword>
<evidence type="ECO:0000256" key="4">
    <source>
        <dbReference type="ARBA" id="ARBA00022694"/>
    </source>
</evidence>
<feature type="domain" description="Lysidine-tRNA(Ile) synthetase C-terminal" evidence="9">
    <location>
        <begin position="360"/>
        <end position="428"/>
    </location>
</feature>
<dbReference type="RefSeq" id="WP_131197806.1">
    <property type="nucleotide sequence ID" value="NZ_QJUL01000009.1"/>
</dbReference>
<dbReference type="Proteomes" id="UP000293172">
    <property type="component" value="Unassembled WGS sequence"/>
</dbReference>
<dbReference type="CDD" id="cd01992">
    <property type="entry name" value="TilS_N"/>
    <property type="match status" value="1"/>
</dbReference>
<accession>A0A4Q9R6I9</accession>
<dbReference type="PANTHER" id="PTHR43033:SF1">
    <property type="entry name" value="TRNA(ILE)-LYSIDINE SYNTHASE-RELATED"/>
    <property type="match status" value="1"/>
</dbReference>
<dbReference type="InterPro" id="IPR012796">
    <property type="entry name" value="Lysidine-tRNA-synth_C"/>
</dbReference>
<dbReference type="AlphaFoldDB" id="A0A4Q9R6I9"/>
<dbReference type="PANTHER" id="PTHR43033">
    <property type="entry name" value="TRNA(ILE)-LYSIDINE SYNTHASE-RELATED"/>
    <property type="match status" value="1"/>
</dbReference>
<evidence type="ECO:0000256" key="7">
    <source>
        <dbReference type="ARBA" id="ARBA00048539"/>
    </source>
</evidence>
<dbReference type="SMART" id="SM00977">
    <property type="entry name" value="TilS_C"/>
    <property type="match status" value="1"/>
</dbReference>
<dbReference type="EMBL" id="QJUL01000009">
    <property type="protein sequence ID" value="TBU94761.1"/>
    <property type="molecule type" value="Genomic_DNA"/>
</dbReference>
<evidence type="ECO:0000313" key="11">
    <source>
        <dbReference type="Proteomes" id="UP000293172"/>
    </source>
</evidence>
<evidence type="ECO:0000256" key="6">
    <source>
        <dbReference type="ARBA" id="ARBA00022840"/>
    </source>
</evidence>
<dbReference type="EC" id="6.3.4.19" evidence="8"/>
<evidence type="ECO:0000259" key="9">
    <source>
        <dbReference type="SMART" id="SM00977"/>
    </source>
</evidence>
<keyword evidence="4 8" id="KW-0819">tRNA processing</keyword>
<evidence type="ECO:0000256" key="3">
    <source>
        <dbReference type="ARBA" id="ARBA00022598"/>
    </source>
</evidence>
<dbReference type="InterPro" id="IPR012795">
    <property type="entry name" value="tRNA_Ile_lys_synt_N"/>
</dbReference>